<gene>
    <name evidence="2" type="ORF">ENR64_22100</name>
</gene>
<dbReference type="AlphaFoldDB" id="A0A7C3KGP4"/>
<accession>A0A7C3KGP4</accession>
<feature type="transmembrane region" description="Helical" evidence="1">
    <location>
        <begin position="59"/>
        <end position="83"/>
    </location>
</feature>
<comment type="caution">
    <text evidence="2">The sequence shown here is derived from an EMBL/GenBank/DDBJ whole genome shotgun (WGS) entry which is preliminary data.</text>
</comment>
<sequence>MIGYLLTILATALSLLVTDLVVPGVDLASFPAAIAAAVVIGLVNAFIKPILSFFSLPITFLTLGLFALVINGICFSLAAALVPGFVVKGLIAFIAGPIILSLTSTAINNYFVAKGIGAPSIAQTTPAEPIEAGKE</sequence>
<organism evidence="2">
    <name type="scientific">Oscillatoriales cyanobacterium SpSt-418</name>
    <dbReference type="NCBI Taxonomy" id="2282169"/>
    <lineage>
        <taxon>Bacteria</taxon>
        <taxon>Bacillati</taxon>
        <taxon>Cyanobacteriota</taxon>
        <taxon>Cyanophyceae</taxon>
        <taxon>Oscillatoriophycideae</taxon>
        <taxon>Oscillatoriales</taxon>
    </lineage>
</organism>
<dbReference type="PANTHER" id="PTHR37309:SF1">
    <property type="entry name" value="SLR0284 PROTEIN"/>
    <property type="match status" value="1"/>
</dbReference>
<dbReference type="Pfam" id="PF04020">
    <property type="entry name" value="Phage_holin_4_2"/>
    <property type="match status" value="1"/>
</dbReference>
<keyword evidence="1" id="KW-0812">Transmembrane</keyword>
<evidence type="ECO:0000256" key="1">
    <source>
        <dbReference type="SAM" id="Phobius"/>
    </source>
</evidence>
<name>A0A7C3KGP4_9CYAN</name>
<protein>
    <submittedName>
        <fullName evidence="2">Phage holin family protein</fullName>
    </submittedName>
</protein>
<dbReference type="PANTHER" id="PTHR37309">
    <property type="entry name" value="SLR0284 PROTEIN"/>
    <property type="match status" value="1"/>
</dbReference>
<evidence type="ECO:0000313" key="2">
    <source>
        <dbReference type="EMBL" id="HFN00387.1"/>
    </source>
</evidence>
<keyword evidence="1" id="KW-0472">Membrane</keyword>
<feature type="transmembrane region" description="Helical" evidence="1">
    <location>
        <begin position="89"/>
        <end position="111"/>
    </location>
</feature>
<dbReference type="EMBL" id="DSRU01000321">
    <property type="protein sequence ID" value="HFN00387.1"/>
    <property type="molecule type" value="Genomic_DNA"/>
</dbReference>
<dbReference type="InterPro" id="IPR007165">
    <property type="entry name" value="Phage_holin_4_2"/>
</dbReference>
<reference evidence="2" key="1">
    <citation type="journal article" date="2020" name="mSystems">
        <title>Genome- and Community-Level Interaction Insights into Carbon Utilization and Element Cycling Functions of Hydrothermarchaeota in Hydrothermal Sediment.</title>
        <authorList>
            <person name="Zhou Z."/>
            <person name="Liu Y."/>
            <person name="Xu W."/>
            <person name="Pan J."/>
            <person name="Luo Z.H."/>
            <person name="Li M."/>
        </authorList>
    </citation>
    <scope>NUCLEOTIDE SEQUENCE [LARGE SCALE GENOMIC DNA]</scope>
    <source>
        <strain evidence="2">SpSt-418</strain>
    </source>
</reference>
<feature type="transmembrane region" description="Helical" evidence="1">
    <location>
        <begin position="30"/>
        <end position="47"/>
    </location>
</feature>
<keyword evidence="1" id="KW-1133">Transmembrane helix</keyword>
<proteinExistence type="predicted"/>